<evidence type="ECO:0000313" key="2">
    <source>
        <dbReference type="Proteomes" id="UP000238899"/>
    </source>
</evidence>
<comment type="caution">
    <text evidence="1">The sequence shown here is derived from an EMBL/GenBank/DDBJ whole genome shotgun (WGS) entry which is preliminary data.</text>
</comment>
<organism evidence="1 2">
    <name type="scientific">Veillonella infantium</name>
    <dbReference type="NCBI Taxonomy" id="1911679"/>
    <lineage>
        <taxon>Bacteria</taxon>
        <taxon>Bacillati</taxon>
        <taxon>Bacillota</taxon>
        <taxon>Negativicutes</taxon>
        <taxon>Veillonellales</taxon>
        <taxon>Veillonellaceae</taxon>
        <taxon>Veillonella</taxon>
    </lineage>
</organism>
<protein>
    <submittedName>
        <fullName evidence="1">Uncharacterized protein</fullName>
    </submittedName>
</protein>
<accession>A0ABX5C507</accession>
<reference evidence="1 2" key="1">
    <citation type="journal article" date="2018" name="Int. J. Syst. Evol. Microbiol.">
        <title>Veillonella infantium sp. nov., an anaerobic, Gram-stain-negative coccus isolated from tongue biofilm of a Thai child.</title>
        <authorList>
            <person name="Mashima I."/>
            <person name="Liao Y.C."/>
            <person name="Miyakawa H."/>
            <person name="Theodorea C.F."/>
            <person name="Thawboon B."/>
            <person name="Thaweboon S."/>
            <person name="Scannapieco F.A."/>
            <person name="Nakazawa F."/>
        </authorList>
    </citation>
    <scope>NUCLEOTIDE SEQUENCE [LARGE SCALE GENOMIC DNA]</scope>
    <source>
        <strain evidence="1 2">T11011-4</strain>
    </source>
</reference>
<dbReference type="EMBL" id="PPDD01000002">
    <property type="protein sequence ID" value="PQL58433.1"/>
    <property type="molecule type" value="Genomic_DNA"/>
</dbReference>
<dbReference type="Proteomes" id="UP000238899">
    <property type="component" value="Unassembled WGS sequence"/>
</dbReference>
<sequence>MIQLAFYLIFLILLFSIMGKIIYDYRGAKQLPIPMTYKRWPGELGWVKMAKNVNGVEIHYVYNKNTQQFDDFKFK</sequence>
<dbReference type="RefSeq" id="WP_105093822.1">
    <property type="nucleotide sequence ID" value="NZ_PPDD01000002.1"/>
</dbReference>
<name>A0ABX5C507_9FIRM</name>
<keyword evidence="2" id="KW-1185">Reference proteome</keyword>
<proteinExistence type="predicted"/>
<gene>
    <name evidence="1" type="ORF">VCHSUH03_01465</name>
</gene>
<evidence type="ECO:0000313" key="1">
    <source>
        <dbReference type="EMBL" id="PQL58433.1"/>
    </source>
</evidence>